<dbReference type="InterPro" id="IPR039568">
    <property type="entry name" value="Peptidase_MA-like_dom"/>
</dbReference>
<dbReference type="Proteomes" id="UP000239549">
    <property type="component" value="Unassembled WGS sequence"/>
</dbReference>
<dbReference type="EMBL" id="BFAV01000102">
    <property type="protein sequence ID" value="GBF33478.1"/>
    <property type="molecule type" value="Genomic_DNA"/>
</dbReference>
<dbReference type="OrthoDB" id="9787613at2"/>
<dbReference type="RefSeq" id="WP_104371867.1">
    <property type="nucleotide sequence ID" value="NZ_BFAV01000102.1"/>
</dbReference>
<gene>
    <name evidence="3" type="ORF">DCCM_2580</name>
</gene>
<comment type="caution">
    <text evidence="3">The sequence shown here is derived from an EMBL/GenBank/DDBJ whole genome shotgun (WGS) entry which is preliminary data.</text>
</comment>
<evidence type="ECO:0000313" key="3">
    <source>
        <dbReference type="EMBL" id="GBF33478.1"/>
    </source>
</evidence>
<evidence type="ECO:0000313" key="4">
    <source>
        <dbReference type="Proteomes" id="UP000239549"/>
    </source>
</evidence>
<dbReference type="Pfam" id="PF13485">
    <property type="entry name" value="Peptidase_MA_2"/>
    <property type="match status" value="1"/>
</dbReference>
<organism evidence="3 4">
    <name type="scientific">Desulfocucumis palustris</name>
    <dbReference type="NCBI Taxonomy" id="1898651"/>
    <lineage>
        <taxon>Bacteria</taxon>
        <taxon>Bacillati</taxon>
        <taxon>Bacillota</taxon>
        <taxon>Clostridia</taxon>
        <taxon>Eubacteriales</taxon>
        <taxon>Desulfocucumaceae</taxon>
        <taxon>Desulfocucumis</taxon>
    </lineage>
</organism>
<evidence type="ECO:0000259" key="2">
    <source>
        <dbReference type="Pfam" id="PF13485"/>
    </source>
</evidence>
<feature type="transmembrane region" description="Helical" evidence="1">
    <location>
        <begin position="21"/>
        <end position="40"/>
    </location>
</feature>
<keyword evidence="1" id="KW-1133">Transmembrane helix</keyword>
<keyword evidence="1" id="KW-0812">Transmembrane</keyword>
<reference evidence="4" key="1">
    <citation type="submission" date="2018-02" db="EMBL/GenBank/DDBJ databases">
        <title>Genome sequence of Desulfocucumis palustris strain NAW-5.</title>
        <authorList>
            <person name="Watanabe M."/>
            <person name="Kojima H."/>
            <person name="Fukui M."/>
        </authorList>
    </citation>
    <scope>NUCLEOTIDE SEQUENCE [LARGE SCALE GENOMIC DNA]</scope>
    <source>
        <strain evidence="4">NAW-5</strain>
    </source>
</reference>
<accession>A0A2L2XBA4</accession>
<name>A0A2L2XBA4_9FIRM</name>
<keyword evidence="1" id="KW-0472">Membrane</keyword>
<evidence type="ECO:0000256" key="1">
    <source>
        <dbReference type="SAM" id="Phobius"/>
    </source>
</evidence>
<dbReference type="AlphaFoldDB" id="A0A2L2XBA4"/>
<proteinExistence type="predicted"/>
<feature type="domain" description="Peptidase MA-like" evidence="2">
    <location>
        <begin position="171"/>
        <end position="295"/>
    </location>
</feature>
<protein>
    <recommendedName>
        <fullName evidence="2">Peptidase MA-like domain-containing protein</fullName>
    </recommendedName>
</protein>
<sequence length="305" mass="34039">MNPATAKPPGEYCRGGKNPLLLLKIVSLIAAFIAVIAYSLPGQIRGQAYTVFREFSRVGILLRTYDMNSLESRHFVVRYRPGDAKYAGLVLEAAERFYKPVTRRYQAAPKTKIPVIIYPTGSELNASFGWSASESAMGVYWAGTIRVLSPAAWTADKDSSQVRDTFINSGPMAHELTHLAVDYATKGNCPRWLTEGLAQYEEYRLTGFRFDTLPPEIKDFYPLTSLDRDFDNMTDQSLAYFESLSAVEYIITEYGEGALDQMLASLGRGATLDGALEDALNVDLTKFEHNWHQWLGNMSKAVSRG</sequence>
<keyword evidence="4" id="KW-1185">Reference proteome</keyword>